<evidence type="ECO:0000313" key="3">
    <source>
        <dbReference type="EMBL" id="MEA9355212.1"/>
    </source>
</evidence>
<keyword evidence="4" id="KW-1185">Reference proteome</keyword>
<dbReference type="InterPro" id="IPR003500">
    <property type="entry name" value="RpiB_LacA_LacB"/>
</dbReference>
<proteinExistence type="inferred from homology"/>
<evidence type="ECO:0000256" key="2">
    <source>
        <dbReference type="ARBA" id="ARBA00023235"/>
    </source>
</evidence>
<dbReference type="SUPFAM" id="SSF89623">
    <property type="entry name" value="Ribose/Galactose isomerase RpiB/AlsB"/>
    <property type="match status" value="1"/>
</dbReference>
<keyword evidence="2 3" id="KW-0413">Isomerase</keyword>
<dbReference type="PANTHER" id="PTHR30345">
    <property type="entry name" value="RIBOSE-5-PHOSPHATE ISOMERASE B"/>
    <property type="match status" value="1"/>
</dbReference>
<dbReference type="NCBIfam" id="TIGR00689">
    <property type="entry name" value="rpiB_lacA_lacB"/>
    <property type="match status" value="1"/>
</dbReference>
<dbReference type="Pfam" id="PF02502">
    <property type="entry name" value="LacAB_rpiB"/>
    <property type="match status" value="1"/>
</dbReference>
<dbReference type="RefSeq" id="WP_323574700.1">
    <property type="nucleotide sequence ID" value="NZ_JAYGJQ010000001.1"/>
</dbReference>
<evidence type="ECO:0000256" key="1">
    <source>
        <dbReference type="ARBA" id="ARBA00008754"/>
    </source>
</evidence>
<name>A0ABU5VQK4_9BACT</name>
<protein>
    <submittedName>
        <fullName evidence="3">Ribose 5-phosphate isomerase B</fullName>
        <ecNumber evidence="3">5.3.1.6</ecNumber>
    </submittedName>
</protein>
<dbReference type="GO" id="GO:0004751">
    <property type="term" value="F:ribose-5-phosphate isomerase activity"/>
    <property type="evidence" value="ECO:0007669"/>
    <property type="project" value="UniProtKB-EC"/>
</dbReference>
<dbReference type="InterPro" id="IPR036569">
    <property type="entry name" value="RpiB_LacA_LacB_sf"/>
</dbReference>
<dbReference type="InterPro" id="IPR004785">
    <property type="entry name" value="RpiB"/>
</dbReference>
<dbReference type="NCBIfam" id="NF004051">
    <property type="entry name" value="PRK05571.1"/>
    <property type="match status" value="1"/>
</dbReference>
<dbReference type="PIRSF" id="PIRSF005384">
    <property type="entry name" value="RpiB_LacA_B"/>
    <property type="match status" value="1"/>
</dbReference>
<gene>
    <name evidence="3" type="primary">rpiB</name>
    <name evidence="3" type="ORF">SHI21_03325</name>
</gene>
<organism evidence="3 4">
    <name type="scientific">Bacteriovorax antarcticus</name>
    <dbReference type="NCBI Taxonomy" id="3088717"/>
    <lineage>
        <taxon>Bacteria</taxon>
        <taxon>Pseudomonadati</taxon>
        <taxon>Bdellovibrionota</taxon>
        <taxon>Bacteriovoracia</taxon>
        <taxon>Bacteriovoracales</taxon>
        <taxon>Bacteriovoracaceae</taxon>
        <taxon>Bacteriovorax</taxon>
    </lineage>
</organism>
<comment type="caution">
    <text evidence="3">The sequence shown here is derived from an EMBL/GenBank/DDBJ whole genome shotgun (WGS) entry which is preliminary data.</text>
</comment>
<dbReference type="EMBL" id="JAYGJQ010000001">
    <property type="protein sequence ID" value="MEA9355212.1"/>
    <property type="molecule type" value="Genomic_DNA"/>
</dbReference>
<comment type="similarity">
    <text evidence="1">Belongs to the LacAB/RpiB family.</text>
</comment>
<dbReference type="Gene3D" id="3.40.1400.10">
    <property type="entry name" value="Sugar-phosphate isomerase, RpiB/LacA/LacB"/>
    <property type="match status" value="1"/>
</dbReference>
<dbReference type="EC" id="5.3.1.6" evidence="3"/>
<accession>A0ABU5VQK4</accession>
<dbReference type="PANTHER" id="PTHR30345:SF0">
    <property type="entry name" value="DNA DAMAGE-REPAIR_TOLERATION PROTEIN DRT102"/>
    <property type="match status" value="1"/>
</dbReference>
<reference evidence="3 4" key="1">
    <citation type="submission" date="2023-11" db="EMBL/GenBank/DDBJ databases">
        <title>A Novel Polar Bacteriovorax (B. antarcticus) Isolated from the Biocrust in Antarctica.</title>
        <authorList>
            <person name="Mun W."/>
            <person name="Choi S.Y."/>
            <person name="Mitchell R.J."/>
        </authorList>
    </citation>
    <scope>NUCLEOTIDE SEQUENCE [LARGE SCALE GENOMIC DNA]</scope>
    <source>
        <strain evidence="3 4">PP10</strain>
    </source>
</reference>
<evidence type="ECO:0000313" key="4">
    <source>
        <dbReference type="Proteomes" id="UP001302274"/>
    </source>
</evidence>
<dbReference type="NCBIfam" id="TIGR01120">
    <property type="entry name" value="rpiB"/>
    <property type="match status" value="1"/>
</dbReference>
<sequence length="148" mass="16550">MMKKIALGSDHAAYEMKETVKRLLLSQNFEVIDVGTHSCDRVDYPDYAKLVSHEVVTQNIQGILLCGSGIGVSIVANRFKGIRAALCRTPEDAEMARKHNDANVLCLGARFNTEEEIKKIISSWFENSFEGGRHTDRLNKFSDLGEDC</sequence>
<dbReference type="Proteomes" id="UP001302274">
    <property type="component" value="Unassembled WGS sequence"/>
</dbReference>